<keyword evidence="3" id="KW-0804">Transcription</keyword>
<dbReference type="CDD" id="cd06267">
    <property type="entry name" value="PBP1_LacI_sugar_binding-like"/>
    <property type="match status" value="1"/>
</dbReference>
<dbReference type="Pfam" id="PF00356">
    <property type="entry name" value="LacI"/>
    <property type="match status" value="1"/>
</dbReference>
<reference evidence="6" key="1">
    <citation type="journal article" date="2019" name="Int. J. Syst. Evol. Microbiol.">
        <title>The Global Catalogue of Microorganisms (GCM) 10K type strain sequencing project: providing services to taxonomists for standard genome sequencing and annotation.</title>
        <authorList>
            <consortium name="The Broad Institute Genomics Platform"/>
            <consortium name="The Broad Institute Genome Sequencing Center for Infectious Disease"/>
            <person name="Wu L."/>
            <person name="Ma J."/>
        </authorList>
    </citation>
    <scope>NUCLEOTIDE SEQUENCE [LARGE SCALE GENOMIC DNA]</scope>
    <source>
        <strain evidence="6">CECT 7956</strain>
    </source>
</reference>
<comment type="caution">
    <text evidence="5">The sequence shown here is derived from an EMBL/GenBank/DDBJ whole genome shotgun (WGS) entry which is preliminary data.</text>
</comment>
<gene>
    <name evidence="5" type="ORF">ACFOOI_03905</name>
</gene>
<dbReference type="SUPFAM" id="SSF53822">
    <property type="entry name" value="Periplasmic binding protein-like I"/>
    <property type="match status" value="1"/>
</dbReference>
<dbReference type="PANTHER" id="PTHR30146:SF109">
    <property type="entry name" value="HTH-TYPE TRANSCRIPTIONAL REGULATOR GALS"/>
    <property type="match status" value="1"/>
</dbReference>
<dbReference type="InterPro" id="IPR046335">
    <property type="entry name" value="LacI/GalR-like_sensor"/>
</dbReference>
<feature type="domain" description="HTH lacI-type" evidence="4">
    <location>
        <begin position="6"/>
        <end position="60"/>
    </location>
</feature>
<dbReference type="GO" id="GO:0003677">
    <property type="term" value="F:DNA binding"/>
    <property type="evidence" value="ECO:0007669"/>
    <property type="project" value="UniProtKB-KW"/>
</dbReference>
<dbReference type="CDD" id="cd01392">
    <property type="entry name" value="HTH_LacI"/>
    <property type="match status" value="1"/>
</dbReference>
<dbReference type="Pfam" id="PF13377">
    <property type="entry name" value="Peripla_BP_3"/>
    <property type="match status" value="1"/>
</dbReference>
<evidence type="ECO:0000313" key="5">
    <source>
        <dbReference type="EMBL" id="MFC3809789.1"/>
    </source>
</evidence>
<dbReference type="PANTHER" id="PTHR30146">
    <property type="entry name" value="LACI-RELATED TRANSCRIPTIONAL REPRESSOR"/>
    <property type="match status" value="1"/>
</dbReference>
<dbReference type="SMART" id="SM00354">
    <property type="entry name" value="HTH_LACI"/>
    <property type="match status" value="1"/>
</dbReference>
<proteinExistence type="predicted"/>
<dbReference type="InterPro" id="IPR010982">
    <property type="entry name" value="Lambda_DNA-bd_dom_sf"/>
</dbReference>
<accession>A0ABV7YRI7</accession>
<evidence type="ECO:0000259" key="4">
    <source>
        <dbReference type="PROSITE" id="PS50932"/>
    </source>
</evidence>
<keyword evidence="2 5" id="KW-0238">DNA-binding</keyword>
<keyword evidence="1" id="KW-0805">Transcription regulation</keyword>
<dbReference type="PROSITE" id="PS50932">
    <property type="entry name" value="HTH_LACI_2"/>
    <property type="match status" value="1"/>
</dbReference>
<dbReference type="Gene3D" id="3.40.50.2300">
    <property type="match status" value="2"/>
</dbReference>
<dbReference type="Proteomes" id="UP001595616">
    <property type="component" value="Unassembled WGS sequence"/>
</dbReference>
<dbReference type="RefSeq" id="WP_379835286.1">
    <property type="nucleotide sequence ID" value="NZ_JBHRYQ010000001.1"/>
</dbReference>
<protein>
    <submittedName>
        <fullName evidence="5">LacI family DNA-binding transcriptional regulator</fullName>
    </submittedName>
</protein>
<name>A0ABV7YRI7_9BACT</name>
<keyword evidence="6" id="KW-1185">Reference proteome</keyword>
<dbReference type="SUPFAM" id="SSF47413">
    <property type="entry name" value="lambda repressor-like DNA-binding domains"/>
    <property type="match status" value="1"/>
</dbReference>
<dbReference type="Gene3D" id="1.10.260.40">
    <property type="entry name" value="lambda repressor-like DNA-binding domains"/>
    <property type="match status" value="1"/>
</dbReference>
<evidence type="ECO:0000313" key="6">
    <source>
        <dbReference type="Proteomes" id="UP001595616"/>
    </source>
</evidence>
<evidence type="ECO:0000256" key="1">
    <source>
        <dbReference type="ARBA" id="ARBA00023015"/>
    </source>
</evidence>
<dbReference type="EMBL" id="JBHRYQ010000001">
    <property type="protein sequence ID" value="MFC3809789.1"/>
    <property type="molecule type" value="Genomic_DNA"/>
</dbReference>
<evidence type="ECO:0000256" key="3">
    <source>
        <dbReference type="ARBA" id="ARBA00023163"/>
    </source>
</evidence>
<organism evidence="5 6">
    <name type="scientific">Lacihabitans lacunae</name>
    <dbReference type="NCBI Taxonomy" id="1028214"/>
    <lineage>
        <taxon>Bacteria</taxon>
        <taxon>Pseudomonadati</taxon>
        <taxon>Bacteroidota</taxon>
        <taxon>Cytophagia</taxon>
        <taxon>Cytophagales</taxon>
        <taxon>Leadbetterellaceae</taxon>
        <taxon>Lacihabitans</taxon>
    </lineage>
</organism>
<evidence type="ECO:0000256" key="2">
    <source>
        <dbReference type="ARBA" id="ARBA00023125"/>
    </source>
</evidence>
<dbReference type="InterPro" id="IPR028082">
    <property type="entry name" value="Peripla_BP_I"/>
</dbReference>
<sequence length="339" mass="37904">MRSKLPTIKDIAKELNVSVSTVSRALRGMPEINEETRKRIVKYSEEIDYQPNMVATSLVKRNSHLIGVLVPNMDYFFATAVKGIDEAAMEAGYTVVISQSNESYGREVANTQRLMNSQVEGLIVSLSRETQNVEHFKRVQRKQSPLVFFDRDFPGLEGSKVLLNNELGAETAVSHLIDQGCRRIAYLGGQANLAISNSREKGYTEALKKAGLEIKSEYIIHGEFEKESAYNNMLDLLQLAEPPDAIFAMGDRMALGAYKAIKEKGLRIPEDIAIVGFNDEPIMSMVSPSISSVAQPAFEMGKMAARLFIEQLNSQEGYKNRLETFVPHLMIRESSMKIK</sequence>
<dbReference type="InterPro" id="IPR000843">
    <property type="entry name" value="HTH_LacI"/>
</dbReference>